<keyword evidence="4" id="KW-0498">Mitosis</keyword>
<dbReference type="GO" id="GO:0051301">
    <property type="term" value="P:cell division"/>
    <property type="evidence" value="ECO:0007669"/>
    <property type="project" value="UniProtKB-KW"/>
</dbReference>
<evidence type="ECO:0000313" key="10">
    <source>
        <dbReference type="EMBL" id="KAK7077849.1"/>
    </source>
</evidence>
<dbReference type="Gene3D" id="3.40.50.300">
    <property type="entry name" value="P-loop containing nucleotide triphosphate hydrolases"/>
    <property type="match status" value="1"/>
</dbReference>
<evidence type="ECO:0000313" key="11">
    <source>
        <dbReference type="Proteomes" id="UP001381693"/>
    </source>
</evidence>
<keyword evidence="11" id="KW-1185">Reference proteome</keyword>
<sequence length="73" mass="8135">DSGKLAVVSCILWSIYETGNEKIVIVSNYTTTLDILAHLCEKYSYCYLRLDGSTPTSKRQDLVDNFNSPGSRA</sequence>
<organism evidence="10 11">
    <name type="scientific">Halocaridina rubra</name>
    <name type="common">Hawaiian red shrimp</name>
    <dbReference type="NCBI Taxonomy" id="373956"/>
    <lineage>
        <taxon>Eukaryota</taxon>
        <taxon>Metazoa</taxon>
        <taxon>Ecdysozoa</taxon>
        <taxon>Arthropoda</taxon>
        <taxon>Crustacea</taxon>
        <taxon>Multicrustacea</taxon>
        <taxon>Malacostraca</taxon>
        <taxon>Eumalacostraca</taxon>
        <taxon>Eucarida</taxon>
        <taxon>Decapoda</taxon>
        <taxon>Pleocyemata</taxon>
        <taxon>Caridea</taxon>
        <taxon>Atyoidea</taxon>
        <taxon>Atyidae</taxon>
        <taxon>Halocaridina</taxon>
    </lineage>
</organism>
<gene>
    <name evidence="10" type="primary">RAD54B_3</name>
    <name evidence="10" type="ORF">SK128_026493</name>
</gene>
<dbReference type="InterPro" id="IPR050496">
    <property type="entry name" value="SNF2_RAD54_helicase_repair"/>
</dbReference>
<evidence type="ECO:0000256" key="6">
    <source>
        <dbReference type="ARBA" id="ARBA00023306"/>
    </source>
</evidence>
<dbReference type="Pfam" id="PF00271">
    <property type="entry name" value="Helicase_C"/>
    <property type="match status" value="1"/>
</dbReference>
<dbReference type="InterPro" id="IPR027417">
    <property type="entry name" value="P-loop_NTPase"/>
</dbReference>
<keyword evidence="3" id="KW-0132">Cell division</keyword>
<dbReference type="InterPro" id="IPR049730">
    <property type="entry name" value="SNF2/RAD54-like_C"/>
</dbReference>
<dbReference type="SUPFAM" id="SSF52540">
    <property type="entry name" value="P-loop containing nucleoside triphosphate hydrolases"/>
    <property type="match status" value="1"/>
</dbReference>
<evidence type="ECO:0000256" key="2">
    <source>
        <dbReference type="ARBA" id="ARBA00015341"/>
    </source>
</evidence>
<reference evidence="10 11" key="1">
    <citation type="submission" date="2023-11" db="EMBL/GenBank/DDBJ databases">
        <title>Halocaridina rubra genome assembly.</title>
        <authorList>
            <person name="Smith C."/>
        </authorList>
    </citation>
    <scope>NUCLEOTIDE SEQUENCE [LARGE SCALE GENOMIC DNA]</scope>
    <source>
        <strain evidence="10">EP-1</strain>
        <tissue evidence="10">Whole</tissue>
    </source>
</reference>
<feature type="domain" description="Helicase C-terminal" evidence="9">
    <location>
        <begin position="8"/>
        <end position="68"/>
    </location>
</feature>
<dbReference type="GO" id="GO:0015616">
    <property type="term" value="F:DNA translocase activity"/>
    <property type="evidence" value="ECO:0007669"/>
    <property type="project" value="TreeGrafter"/>
</dbReference>
<dbReference type="PANTHER" id="PTHR45629">
    <property type="entry name" value="SNF2/RAD54 FAMILY MEMBER"/>
    <property type="match status" value="1"/>
</dbReference>
<evidence type="ECO:0000256" key="3">
    <source>
        <dbReference type="ARBA" id="ARBA00022618"/>
    </source>
</evidence>
<dbReference type="EMBL" id="JAXCGZ010008198">
    <property type="protein sequence ID" value="KAK7077849.1"/>
    <property type="molecule type" value="Genomic_DNA"/>
</dbReference>
<dbReference type="GO" id="GO:0007131">
    <property type="term" value="P:reciprocal meiotic recombination"/>
    <property type="evidence" value="ECO:0007669"/>
    <property type="project" value="TreeGrafter"/>
</dbReference>
<protein>
    <recommendedName>
        <fullName evidence="2">DNA repair and recombination protein RAD54-like</fullName>
    </recommendedName>
    <alternativeName>
        <fullName evidence="8">Protein okra</fullName>
    </alternativeName>
</protein>
<evidence type="ECO:0000256" key="7">
    <source>
        <dbReference type="ARBA" id="ARBA00024776"/>
    </source>
</evidence>
<dbReference type="GO" id="GO:0016787">
    <property type="term" value="F:hydrolase activity"/>
    <property type="evidence" value="ECO:0007669"/>
    <property type="project" value="UniProtKB-KW"/>
</dbReference>
<proteinExistence type="predicted"/>
<feature type="non-terminal residue" evidence="10">
    <location>
        <position position="1"/>
    </location>
</feature>
<evidence type="ECO:0000256" key="4">
    <source>
        <dbReference type="ARBA" id="ARBA00022776"/>
    </source>
</evidence>
<comment type="function">
    <text evidence="7">Involved in mitotic DNA repair and meiotic recombination. Functions in the recombinational DNA repair pathway. Essential for interhomolog gene conversion (GC), but may have a less important role in intersister GC than spn-A/Rad51. In the presence of DNA, spn-A/Rad51 enhances the ATPase activity of okr/Rad54.</text>
</comment>
<comment type="caution">
    <text evidence="10">The sequence shown here is derived from an EMBL/GenBank/DDBJ whole genome shotgun (WGS) entry which is preliminary data.</text>
</comment>
<evidence type="ECO:0000256" key="8">
    <source>
        <dbReference type="ARBA" id="ARBA00029956"/>
    </source>
</evidence>
<evidence type="ECO:0000256" key="5">
    <source>
        <dbReference type="ARBA" id="ARBA00022801"/>
    </source>
</evidence>
<dbReference type="GO" id="GO:0005634">
    <property type="term" value="C:nucleus"/>
    <property type="evidence" value="ECO:0007669"/>
    <property type="project" value="TreeGrafter"/>
</dbReference>
<comment type="subunit">
    <text evidence="1">Interacts (via N-terminus) with spn-A/Rad51.</text>
</comment>
<evidence type="ECO:0000256" key="1">
    <source>
        <dbReference type="ARBA" id="ARBA00011467"/>
    </source>
</evidence>
<name>A0AAN8XEW8_HALRR</name>
<feature type="non-terminal residue" evidence="10">
    <location>
        <position position="73"/>
    </location>
</feature>
<dbReference type="GO" id="GO:0000724">
    <property type="term" value="P:double-strand break repair via homologous recombination"/>
    <property type="evidence" value="ECO:0007669"/>
    <property type="project" value="TreeGrafter"/>
</dbReference>
<dbReference type="CDD" id="cd18793">
    <property type="entry name" value="SF2_C_SNF"/>
    <property type="match status" value="1"/>
</dbReference>
<dbReference type="AlphaFoldDB" id="A0AAN8XEW8"/>
<accession>A0AAN8XEW8</accession>
<keyword evidence="5 10" id="KW-0378">Hydrolase</keyword>
<keyword evidence="6" id="KW-0131">Cell cycle</keyword>
<evidence type="ECO:0000259" key="9">
    <source>
        <dbReference type="Pfam" id="PF00271"/>
    </source>
</evidence>
<dbReference type="PANTHER" id="PTHR45629:SF7">
    <property type="entry name" value="DNA EXCISION REPAIR PROTEIN ERCC-6-RELATED"/>
    <property type="match status" value="1"/>
</dbReference>
<dbReference type="Proteomes" id="UP001381693">
    <property type="component" value="Unassembled WGS sequence"/>
</dbReference>
<dbReference type="InterPro" id="IPR001650">
    <property type="entry name" value="Helicase_C-like"/>
</dbReference>